<feature type="domain" description="C2H2-type" evidence="4">
    <location>
        <begin position="1651"/>
        <end position="1679"/>
    </location>
</feature>
<feature type="compositionally biased region" description="Polar residues" evidence="3">
    <location>
        <begin position="1344"/>
        <end position="1353"/>
    </location>
</feature>
<name>A0A7R9E3U7_9NEOP</name>
<feature type="region of interest" description="Disordered" evidence="3">
    <location>
        <begin position="1669"/>
        <end position="1700"/>
    </location>
</feature>
<feature type="domain" description="C2H2-type" evidence="4">
    <location>
        <begin position="1393"/>
        <end position="1416"/>
    </location>
</feature>
<dbReference type="InterPro" id="IPR013087">
    <property type="entry name" value="Znf_C2H2_type"/>
</dbReference>
<evidence type="ECO:0000256" key="3">
    <source>
        <dbReference type="SAM" id="MobiDB-lite"/>
    </source>
</evidence>
<organism evidence="5">
    <name type="scientific">Timema monikensis</name>
    <dbReference type="NCBI Taxonomy" id="170555"/>
    <lineage>
        <taxon>Eukaryota</taxon>
        <taxon>Metazoa</taxon>
        <taxon>Ecdysozoa</taxon>
        <taxon>Arthropoda</taxon>
        <taxon>Hexapoda</taxon>
        <taxon>Insecta</taxon>
        <taxon>Pterygota</taxon>
        <taxon>Neoptera</taxon>
        <taxon>Polyneoptera</taxon>
        <taxon>Phasmatodea</taxon>
        <taxon>Timematodea</taxon>
        <taxon>Timematoidea</taxon>
        <taxon>Timematidae</taxon>
        <taxon>Timema</taxon>
    </lineage>
</organism>
<dbReference type="PROSITE" id="PS00028">
    <property type="entry name" value="ZINC_FINGER_C2H2_1"/>
    <property type="match status" value="3"/>
</dbReference>
<feature type="compositionally biased region" description="Acidic residues" evidence="3">
    <location>
        <begin position="952"/>
        <end position="966"/>
    </location>
</feature>
<dbReference type="PANTHER" id="PTHR15021">
    <property type="entry name" value="DISCONNECTED-RELATED"/>
    <property type="match status" value="1"/>
</dbReference>
<feature type="domain" description="C2H2-type" evidence="4">
    <location>
        <begin position="1623"/>
        <end position="1651"/>
    </location>
</feature>
<feature type="compositionally biased region" description="Basic and acidic residues" evidence="3">
    <location>
        <begin position="1248"/>
        <end position="1258"/>
    </location>
</feature>
<feature type="region of interest" description="Disordered" evidence="3">
    <location>
        <begin position="707"/>
        <end position="730"/>
    </location>
</feature>
<feature type="region of interest" description="Disordered" evidence="3">
    <location>
        <begin position="808"/>
        <end position="845"/>
    </location>
</feature>
<evidence type="ECO:0000256" key="2">
    <source>
        <dbReference type="SAM" id="Coils"/>
    </source>
</evidence>
<dbReference type="EMBL" id="OB793046">
    <property type="protein sequence ID" value="CAD7425845.1"/>
    <property type="molecule type" value="Genomic_DNA"/>
</dbReference>
<dbReference type="InterPro" id="IPR040436">
    <property type="entry name" value="Disconnected-like"/>
</dbReference>
<feature type="compositionally biased region" description="Low complexity" evidence="3">
    <location>
        <begin position="415"/>
        <end position="426"/>
    </location>
</feature>
<feature type="compositionally biased region" description="Low complexity" evidence="3">
    <location>
        <begin position="1682"/>
        <end position="1700"/>
    </location>
</feature>
<dbReference type="SMART" id="SM00355">
    <property type="entry name" value="ZnF_C2H2"/>
    <property type="match status" value="6"/>
</dbReference>
<feature type="compositionally biased region" description="Acidic residues" evidence="3">
    <location>
        <begin position="934"/>
        <end position="945"/>
    </location>
</feature>
<evidence type="ECO:0000259" key="4">
    <source>
        <dbReference type="PROSITE" id="PS50157"/>
    </source>
</evidence>
<accession>A0A7R9E3U7</accession>
<feature type="compositionally biased region" description="Pro residues" evidence="3">
    <location>
        <begin position="439"/>
        <end position="451"/>
    </location>
</feature>
<feature type="compositionally biased region" description="Basic residues" evidence="3">
    <location>
        <begin position="427"/>
        <end position="436"/>
    </location>
</feature>
<keyword evidence="1" id="KW-0862">Zinc</keyword>
<feature type="compositionally biased region" description="Low complexity" evidence="3">
    <location>
        <begin position="527"/>
        <end position="544"/>
    </location>
</feature>
<dbReference type="GO" id="GO:0006355">
    <property type="term" value="P:regulation of DNA-templated transcription"/>
    <property type="evidence" value="ECO:0007669"/>
    <property type="project" value="TreeGrafter"/>
</dbReference>
<feature type="region of interest" description="Disordered" evidence="3">
    <location>
        <begin position="396"/>
        <end position="544"/>
    </location>
</feature>
<feature type="region of interest" description="Disordered" evidence="3">
    <location>
        <begin position="1198"/>
        <end position="1289"/>
    </location>
</feature>
<keyword evidence="1" id="KW-0479">Metal-binding</keyword>
<feature type="compositionally biased region" description="Low complexity" evidence="3">
    <location>
        <begin position="1354"/>
        <end position="1370"/>
    </location>
</feature>
<evidence type="ECO:0000313" key="5">
    <source>
        <dbReference type="EMBL" id="CAD7425845.1"/>
    </source>
</evidence>
<feature type="compositionally biased region" description="Basic and acidic residues" evidence="3">
    <location>
        <begin position="1201"/>
        <end position="1212"/>
    </location>
</feature>
<feature type="region of interest" description="Disordered" evidence="3">
    <location>
        <begin position="1566"/>
        <end position="1597"/>
    </location>
</feature>
<feature type="compositionally biased region" description="Pro residues" evidence="3">
    <location>
        <begin position="486"/>
        <end position="500"/>
    </location>
</feature>
<feature type="region of interest" description="Disordered" evidence="3">
    <location>
        <begin position="1338"/>
        <end position="1370"/>
    </location>
</feature>
<dbReference type="GO" id="GO:0008270">
    <property type="term" value="F:zinc ion binding"/>
    <property type="evidence" value="ECO:0007669"/>
    <property type="project" value="UniProtKB-KW"/>
</dbReference>
<dbReference type="Gene3D" id="3.30.160.60">
    <property type="entry name" value="Classic Zinc Finger"/>
    <property type="match status" value="2"/>
</dbReference>
<evidence type="ECO:0000256" key="1">
    <source>
        <dbReference type="PROSITE-ProRule" id="PRU00042"/>
    </source>
</evidence>
<keyword evidence="2" id="KW-0175">Coiled coil</keyword>
<feature type="compositionally biased region" description="Low complexity" evidence="3">
    <location>
        <begin position="1576"/>
        <end position="1590"/>
    </location>
</feature>
<feature type="compositionally biased region" description="Polar residues" evidence="3">
    <location>
        <begin position="1213"/>
        <end position="1228"/>
    </location>
</feature>
<feature type="region of interest" description="Disordered" evidence="3">
    <location>
        <begin position="902"/>
        <end position="978"/>
    </location>
</feature>
<protein>
    <recommendedName>
        <fullName evidence="4">C2H2-type domain-containing protein</fullName>
    </recommendedName>
</protein>
<keyword evidence="1" id="KW-0863">Zinc-finger</keyword>
<dbReference type="GO" id="GO:0005634">
    <property type="term" value="C:nucleus"/>
    <property type="evidence" value="ECO:0007669"/>
    <property type="project" value="TreeGrafter"/>
</dbReference>
<reference evidence="5" key="1">
    <citation type="submission" date="2020-11" db="EMBL/GenBank/DDBJ databases">
        <authorList>
            <person name="Tran Van P."/>
        </authorList>
    </citation>
    <scope>NUCLEOTIDE SEQUENCE</scope>
</reference>
<feature type="compositionally biased region" description="Polar residues" evidence="3">
    <location>
        <begin position="263"/>
        <end position="272"/>
    </location>
</feature>
<gene>
    <name evidence="5" type="ORF">TMSB3V08_LOCUS2748</name>
</gene>
<sequence>MEWVCFVYETGPFHSDLALDKLGFRHLFGQSPVEPVQPNVAFDIASLVLYGCQALPIRLKILLDRLFSVLQREEVLQVLHGFGWTHEDYARGYILQAIRICVKESENTFRKTNLNTLDRNSDSDLPTTVTDKPDKTSLTYLSACPLVRDMDNAIPTGEGIDLSSPMASLVLTDSSQLTDNGFGNPSMVRIGLLLQGCGVMSGVERPGVRLEVKRCFVWVGIAEANRPVATARQRQGPDNAALMKSDRDGEESSGFPQMAPGQTERNSATQYGPNYDSLRRSINSGGLSRDQNEGWERKGSLFTVTEPHGGVLDRWNICSPEEEPLVLQQFLRFGETRAITQQLLLAQPELPNSTTITASSSDIRNFTPTTSSSVASHLHQLRIDSDIKKFIEKSTGRVAPSATSKQDFQSDVVKSLQQQYQSLHHQMPSHRSHKGRTPLSPPRRPSPPNSTPIPTTVSHQHQHHHQHPAHLGSHLPPTSSHQPAHTPLPPTRPPPPPPMSPLQKQPPLSFMKLPPVPSTASSTMNGPSITTSPNSISSSPLSVSPLNRLQSMQPFDFRKIGGGFPGSLPTGPRGSPEMQHHVRRRVSENSDVSPPGLMNLSLTSPTSLCLPPPPPPPPPTSTTICPPVSFSHSAAMAAAVSAGSLPTSNIVASSLPSLISSVTSQGRKSPSLMGSVVDFGGGSSDFGSSDDDDEENSHSALNLSRDAKSLQHQHTLGRPRQQQPHHPHHIRKAMTPMKRQWGSGIEMPLNLGTQLINPATGKKRVQCNVCLKTFCDKGALKIHFSAVHLREMHKCTVEGCNMMFSSRRSRNRHSANPNPKLHSPHLRRKISPHDGRSAQTHHLLIPPPAGLSLSAAAAAALNPLSFGPFPLLTPQQELRHQASALSASMDHKQSLDLSMHRYDNPRRLDLSNNTTSSDDGAMMPSSVNSQPLEYDNDDGYDDDDVGIVVDGGLDDDDEPDVGEENGGDTADKDDLDRNCGSTVKRVKLSESDLDDITSNIDSNEDSVSVVDTQSVKEDNGVECSASFLSKGVRKRKNQNPTRCAVPMMMDHSDLMTDEDSSNDVVFAAPTPEENIRDVSLAAQQHLEQQYQIQQLQKQHYDLLQQKQEQESTKQQEFQEQYNNLQTQKDELTHLRDEKKQENVKSKNDEINLIDDKFRNGSNVNNSDVVSVKNENDHSNIITVKLEDDCNENIIENYQNNESERLKNDEKPPNETQSEKINSIPQNAPKNDEVGVQRAETPIISAQDVKTEKIKNDKSDVDEEMNGEDEKNRAPSSAGSHNSDESLDSSSALRHLESLSHGHFGDLLMSRAGLNLSGLNSHQQTPSPLIGNHQFQPLAFMMGTGPSSPTRSQGSSETSNEPDSPSEENSQSMFFTDAGFIGNMDVPIDKDNPRRCTACGKIFQNHFGVKTHFQNVHLKLMHKCTVDGCNAAFPSKRSRDRHSANLNLHRKLLSTSSDKGGAGLFLDKSPFVSLAASPLHGEFLARLYAESQSLPIGLETFKNLSHPQIGVPPPPGSLAEQMMLNGDRLPPPHPSLLMPPLGSLAGFPGLNSFGHLTASSLTGGINGTAISDRKGRSSGSNSPKSPMSPSGDNISSPSTPINAKLSLVYCVEEDMPTADQEGYLACSFCMKTFSDLVGLKEHYENTHLAEMYRCTVPACDKVFSSRSKRNLHSENESLHSRISLSTSSSSETNNNNNNGFS</sequence>
<proteinExistence type="predicted"/>
<dbReference type="PANTHER" id="PTHR15021:SF0">
    <property type="entry name" value="DISCO-RELATED, ISOFORM A-RELATED"/>
    <property type="match status" value="1"/>
</dbReference>
<feature type="domain" description="C2H2-type" evidence="4">
    <location>
        <begin position="765"/>
        <end position="793"/>
    </location>
</feature>
<feature type="coiled-coil region" evidence="2">
    <location>
        <begin position="1092"/>
        <end position="1144"/>
    </location>
</feature>
<feature type="region of interest" description="Disordered" evidence="3">
    <location>
        <begin position="230"/>
        <end position="274"/>
    </location>
</feature>
<dbReference type="PROSITE" id="PS50157">
    <property type="entry name" value="ZINC_FINGER_C2H2_2"/>
    <property type="match status" value="4"/>
</dbReference>